<gene>
    <name evidence="3" type="ORF">BT96DRAFT_999608</name>
</gene>
<feature type="transmembrane region" description="Helical" evidence="1">
    <location>
        <begin position="6"/>
        <end position="27"/>
    </location>
</feature>
<dbReference type="PANTHER" id="PTHR40465">
    <property type="entry name" value="CHROMOSOME 1, WHOLE GENOME SHOTGUN SEQUENCE"/>
    <property type="match status" value="1"/>
</dbReference>
<evidence type="ECO:0000259" key="2">
    <source>
        <dbReference type="Pfam" id="PF20152"/>
    </source>
</evidence>
<feature type="transmembrane region" description="Helical" evidence="1">
    <location>
        <begin position="208"/>
        <end position="232"/>
    </location>
</feature>
<keyword evidence="4" id="KW-1185">Reference proteome</keyword>
<evidence type="ECO:0000313" key="3">
    <source>
        <dbReference type="EMBL" id="KAE9393233.1"/>
    </source>
</evidence>
<dbReference type="Pfam" id="PF20152">
    <property type="entry name" value="DUF6534"/>
    <property type="match status" value="1"/>
</dbReference>
<name>A0A6A4H694_9AGAR</name>
<reference evidence="3" key="1">
    <citation type="journal article" date="2019" name="Environ. Microbiol.">
        <title>Fungal ecological strategies reflected in gene transcription - a case study of two litter decomposers.</title>
        <authorList>
            <person name="Barbi F."/>
            <person name="Kohler A."/>
            <person name="Barry K."/>
            <person name="Baskaran P."/>
            <person name="Daum C."/>
            <person name="Fauchery L."/>
            <person name="Ihrmark K."/>
            <person name="Kuo A."/>
            <person name="LaButti K."/>
            <person name="Lipzen A."/>
            <person name="Morin E."/>
            <person name="Grigoriev I.V."/>
            <person name="Henrissat B."/>
            <person name="Lindahl B."/>
            <person name="Martin F."/>
        </authorList>
    </citation>
    <scope>NUCLEOTIDE SEQUENCE</scope>
    <source>
        <strain evidence="3">JB14</strain>
    </source>
</reference>
<evidence type="ECO:0000256" key="1">
    <source>
        <dbReference type="SAM" id="Phobius"/>
    </source>
</evidence>
<sequence length="312" mass="35519">MSQPGLAPLIGPFVVGAYLNAILYGVLLVQAKTYFTVCKGDKLWVRYLVHFLIIAETVNVVIDFGLIWQPLITENGEISFFKRFATTRKKIGTSRALEVSPIALRADPVVTAVVSTVVEIYMGWRIRQLTSSNLLFMLIMFLAFSSLVGGVSSTIFVSLMPEYSRFREFQWAILTWLISSATADIVIAVSLVIYLVDKELQRQLRSNRYVTVQTGALTSIAAISDFLTFVLTRSTLQFIWDLPLGKFYTISLLSSLNARVKWQQMLTKDRTPSMHELGLRIRIPYSRETPWESGNGNVHREIKREEMSRNWF</sequence>
<feature type="transmembrane region" description="Helical" evidence="1">
    <location>
        <begin position="171"/>
        <end position="196"/>
    </location>
</feature>
<dbReference type="EMBL" id="ML769577">
    <property type="protein sequence ID" value="KAE9393233.1"/>
    <property type="molecule type" value="Genomic_DNA"/>
</dbReference>
<protein>
    <recommendedName>
        <fullName evidence="2">DUF6534 domain-containing protein</fullName>
    </recommendedName>
</protein>
<dbReference type="Proteomes" id="UP000799118">
    <property type="component" value="Unassembled WGS sequence"/>
</dbReference>
<dbReference type="PANTHER" id="PTHR40465:SF1">
    <property type="entry name" value="DUF6534 DOMAIN-CONTAINING PROTEIN"/>
    <property type="match status" value="1"/>
</dbReference>
<dbReference type="InterPro" id="IPR045339">
    <property type="entry name" value="DUF6534"/>
</dbReference>
<dbReference type="OrthoDB" id="3265526at2759"/>
<feature type="transmembrane region" description="Helical" evidence="1">
    <location>
        <begin position="47"/>
        <end position="68"/>
    </location>
</feature>
<keyword evidence="1" id="KW-0812">Transmembrane</keyword>
<accession>A0A6A4H694</accession>
<organism evidence="3 4">
    <name type="scientific">Gymnopus androsaceus JB14</name>
    <dbReference type="NCBI Taxonomy" id="1447944"/>
    <lineage>
        <taxon>Eukaryota</taxon>
        <taxon>Fungi</taxon>
        <taxon>Dikarya</taxon>
        <taxon>Basidiomycota</taxon>
        <taxon>Agaricomycotina</taxon>
        <taxon>Agaricomycetes</taxon>
        <taxon>Agaricomycetidae</taxon>
        <taxon>Agaricales</taxon>
        <taxon>Marasmiineae</taxon>
        <taxon>Omphalotaceae</taxon>
        <taxon>Gymnopus</taxon>
    </lineage>
</organism>
<dbReference type="AlphaFoldDB" id="A0A6A4H694"/>
<keyword evidence="1" id="KW-0472">Membrane</keyword>
<feature type="transmembrane region" description="Helical" evidence="1">
    <location>
        <begin position="134"/>
        <end position="159"/>
    </location>
</feature>
<keyword evidence="1" id="KW-1133">Transmembrane helix</keyword>
<evidence type="ECO:0000313" key="4">
    <source>
        <dbReference type="Proteomes" id="UP000799118"/>
    </source>
</evidence>
<proteinExistence type="predicted"/>
<feature type="domain" description="DUF6534" evidence="2">
    <location>
        <begin position="180"/>
        <end position="260"/>
    </location>
</feature>